<keyword evidence="2" id="KW-0812">Transmembrane</keyword>
<feature type="compositionally biased region" description="Pro residues" evidence="1">
    <location>
        <begin position="50"/>
        <end position="85"/>
    </location>
</feature>
<evidence type="ECO:0000313" key="5">
    <source>
        <dbReference type="Proteomes" id="UP000646738"/>
    </source>
</evidence>
<protein>
    <recommendedName>
        <fullName evidence="3">DUF4190 domain-containing protein</fullName>
    </recommendedName>
</protein>
<accession>A0ABQ3RGU1</accession>
<reference evidence="5" key="1">
    <citation type="submission" date="2023-07" db="EMBL/GenBank/DDBJ databases">
        <title>Whole genome shotgun sequence of Streptomyces achromogenes subsp. rubradiris NBRC 14000.</title>
        <authorList>
            <person name="Komaki H."/>
            <person name="Tamura T."/>
        </authorList>
    </citation>
    <scope>NUCLEOTIDE SEQUENCE [LARGE SCALE GENOMIC DNA]</scope>
    <source>
        <strain evidence="5">NBRC 14000</strain>
    </source>
</reference>
<comment type="caution">
    <text evidence="4">The sequence shown here is derived from an EMBL/GenBank/DDBJ whole genome shotgun (WGS) entry which is preliminary data.</text>
</comment>
<name>A0ABQ3RGU1_STRRR</name>
<feature type="compositionally biased region" description="Polar residues" evidence="1">
    <location>
        <begin position="1"/>
        <end position="12"/>
    </location>
</feature>
<feature type="transmembrane region" description="Helical" evidence="2">
    <location>
        <begin position="265"/>
        <end position="291"/>
    </location>
</feature>
<feature type="region of interest" description="Disordered" evidence="1">
    <location>
        <begin position="1"/>
        <end position="170"/>
    </location>
</feature>
<sequence>MSDEAPQSTPGEQSAPGHGPTEPAPGHGPSTPRASLDDATPHVSLDKAPAPAPQPNPFAPPVPAPRPESFPHPAPAPNPFAPPAAEPTTRAAHPFPHSGPAPAPHPFAPPTSGPAAQAHPFAPPTPGPAAQAHPFAPSTPGPAAQAHPFAQPAGPEPVPPPPIAPDGPGQVPYGYPGTLSAYGYPGPPHAPYAAVPYPAGNGYGWPGMQAPPSNGMGTASLVLGILSDICFLAWPLALVLGVLAIIFGALGRGKAKRGEATNPGVALAGLICGATGVVLVLILFAVLIAVLG</sequence>
<dbReference type="EMBL" id="BNEA01000015">
    <property type="protein sequence ID" value="GHI55022.1"/>
    <property type="molecule type" value="Genomic_DNA"/>
</dbReference>
<dbReference type="InterPro" id="IPR025241">
    <property type="entry name" value="DUF4190"/>
</dbReference>
<dbReference type="Pfam" id="PF13828">
    <property type="entry name" value="DUF4190"/>
    <property type="match status" value="1"/>
</dbReference>
<dbReference type="Proteomes" id="UP000646738">
    <property type="component" value="Unassembled WGS sequence"/>
</dbReference>
<proteinExistence type="predicted"/>
<organism evidence="4 5">
    <name type="scientific">Streptomyces rubradiris</name>
    <name type="common">Streptomyces achromogenes subsp. rubradiris</name>
    <dbReference type="NCBI Taxonomy" id="285531"/>
    <lineage>
        <taxon>Bacteria</taxon>
        <taxon>Bacillati</taxon>
        <taxon>Actinomycetota</taxon>
        <taxon>Actinomycetes</taxon>
        <taxon>Kitasatosporales</taxon>
        <taxon>Streptomycetaceae</taxon>
        <taxon>Streptomyces</taxon>
    </lineage>
</organism>
<evidence type="ECO:0000256" key="1">
    <source>
        <dbReference type="SAM" id="MobiDB-lite"/>
    </source>
</evidence>
<evidence type="ECO:0000259" key="3">
    <source>
        <dbReference type="Pfam" id="PF13828"/>
    </source>
</evidence>
<feature type="compositionally biased region" description="Low complexity" evidence="1">
    <location>
        <begin position="141"/>
        <end position="153"/>
    </location>
</feature>
<keyword evidence="2" id="KW-0472">Membrane</keyword>
<keyword evidence="5" id="KW-1185">Reference proteome</keyword>
<evidence type="ECO:0000313" key="4">
    <source>
        <dbReference type="EMBL" id="GHI55022.1"/>
    </source>
</evidence>
<feature type="domain" description="DUF4190" evidence="3">
    <location>
        <begin position="216"/>
        <end position="283"/>
    </location>
</feature>
<feature type="transmembrane region" description="Helical" evidence="2">
    <location>
        <begin position="231"/>
        <end position="253"/>
    </location>
</feature>
<feature type="compositionally biased region" description="Pro residues" evidence="1">
    <location>
        <begin position="97"/>
        <end position="112"/>
    </location>
</feature>
<feature type="compositionally biased region" description="Pro residues" evidence="1">
    <location>
        <begin position="154"/>
        <end position="165"/>
    </location>
</feature>
<keyword evidence="2" id="KW-1133">Transmembrane helix</keyword>
<feature type="compositionally biased region" description="Low complexity" evidence="1">
    <location>
        <begin position="86"/>
        <end position="96"/>
    </location>
</feature>
<dbReference type="RefSeq" id="WP_229926836.1">
    <property type="nucleotide sequence ID" value="NZ_BNCB01000015.1"/>
</dbReference>
<gene>
    <name evidence="4" type="ORF">Srubr_48680</name>
</gene>
<evidence type="ECO:0000256" key="2">
    <source>
        <dbReference type="SAM" id="Phobius"/>
    </source>
</evidence>